<evidence type="ECO:0000256" key="4">
    <source>
        <dbReference type="ARBA" id="ARBA00023163"/>
    </source>
</evidence>
<gene>
    <name evidence="10" type="ORF">RGQ29_011222</name>
</gene>
<comment type="subcellular location">
    <subcellularLocation>
        <location evidence="1">Nucleus</location>
    </subcellularLocation>
</comment>
<evidence type="ECO:0000256" key="8">
    <source>
        <dbReference type="ARBA" id="ARBA00059992"/>
    </source>
</evidence>
<evidence type="ECO:0000256" key="2">
    <source>
        <dbReference type="ARBA" id="ARBA00023015"/>
    </source>
</evidence>
<evidence type="ECO:0000259" key="9">
    <source>
        <dbReference type="Pfam" id="PF00125"/>
    </source>
</evidence>
<dbReference type="FunFam" id="1.10.20.10:FF:000062">
    <property type="entry name" value="Nuclear transcription factor Y subunit C"/>
    <property type="match status" value="1"/>
</dbReference>
<dbReference type="GO" id="GO:0000976">
    <property type="term" value="F:transcription cis-regulatory region binding"/>
    <property type="evidence" value="ECO:0007669"/>
    <property type="project" value="TreeGrafter"/>
</dbReference>
<comment type="function">
    <text evidence="8">Stimulates the transcription of various genes by recognizing and binding to a CCAAT motif in promoters.</text>
</comment>
<dbReference type="CDD" id="cd22908">
    <property type="entry name" value="HFD_NFYC-like"/>
    <property type="match status" value="1"/>
</dbReference>
<comment type="subunit">
    <text evidence="6">Heterotrimeric transcription factor composed of three components, NF-YA, NF-YB and NF-YC. NF-YB and NF-YC must interact and dimerize for NF-YA association and DNA binding.</text>
</comment>
<dbReference type="Proteomes" id="UP001324115">
    <property type="component" value="Unassembled WGS sequence"/>
</dbReference>
<evidence type="ECO:0000256" key="6">
    <source>
        <dbReference type="ARBA" id="ARBA00025911"/>
    </source>
</evidence>
<dbReference type="InterPro" id="IPR007125">
    <property type="entry name" value="H2A/H2B/H3"/>
</dbReference>
<evidence type="ECO:0000256" key="7">
    <source>
        <dbReference type="ARBA" id="ARBA00038129"/>
    </source>
</evidence>
<reference evidence="10 11" key="1">
    <citation type="journal article" date="2023" name="G3 (Bethesda)">
        <title>A haplotype-resolved chromosome-scale genome for Quercus rubra L. provides insights into the genetics of adaptive traits for red oak species.</title>
        <authorList>
            <person name="Kapoor B."/>
            <person name="Jenkins J."/>
            <person name="Schmutz J."/>
            <person name="Zhebentyayeva T."/>
            <person name="Kuelheim C."/>
            <person name="Coggeshall M."/>
            <person name="Heim C."/>
            <person name="Lasky J.R."/>
            <person name="Leites L."/>
            <person name="Islam-Faridi N."/>
            <person name="Romero-Severson J."/>
            <person name="DeLeo V.L."/>
            <person name="Lucas S.M."/>
            <person name="Lazic D."/>
            <person name="Gailing O."/>
            <person name="Carlson J."/>
            <person name="Staton M."/>
        </authorList>
    </citation>
    <scope>NUCLEOTIDE SEQUENCE [LARGE SCALE GENOMIC DNA]</scope>
    <source>
        <strain evidence="10">Pseudo-F2</strain>
    </source>
</reference>
<keyword evidence="2" id="KW-0805">Transcription regulation</keyword>
<dbReference type="PANTHER" id="PTHR10252:SF124">
    <property type="entry name" value="NUCLEAR TRANSCRIPTION FACTOR Y SUBUNIT C-10"/>
    <property type="match status" value="1"/>
</dbReference>
<dbReference type="GO" id="GO:0006355">
    <property type="term" value="P:regulation of DNA-templated transcription"/>
    <property type="evidence" value="ECO:0007669"/>
    <property type="project" value="TreeGrafter"/>
</dbReference>
<dbReference type="AlphaFoldDB" id="A0AAN7G3P3"/>
<protein>
    <recommendedName>
        <fullName evidence="9">Core Histone H2A/H2B/H3 domain-containing protein</fullName>
    </recommendedName>
</protein>
<comment type="caution">
    <text evidence="10">The sequence shown here is derived from an EMBL/GenBank/DDBJ whole genome shotgun (WGS) entry which is preliminary data.</text>
</comment>
<name>A0AAN7G3P3_QUERU</name>
<evidence type="ECO:0000313" key="10">
    <source>
        <dbReference type="EMBL" id="KAK4602056.1"/>
    </source>
</evidence>
<dbReference type="GO" id="GO:0005634">
    <property type="term" value="C:nucleus"/>
    <property type="evidence" value="ECO:0007669"/>
    <property type="project" value="UniProtKB-SubCell"/>
</dbReference>
<dbReference type="GO" id="GO:0046982">
    <property type="term" value="F:protein heterodimerization activity"/>
    <property type="evidence" value="ECO:0007669"/>
    <property type="project" value="InterPro"/>
</dbReference>
<keyword evidence="11" id="KW-1185">Reference proteome</keyword>
<evidence type="ECO:0000256" key="5">
    <source>
        <dbReference type="ARBA" id="ARBA00023242"/>
    </source>
</evidence>
<evidence type="ECO:0000313" key="11">
    <source>
        <dbReference type="Proteomes" id="UP001324115"/>
    </source>
</evidence>
<feature type="domain" description="Core Histone H2A/H2B/H3" evidence="9">
    <location>
        <begin position="74"/>
        <end position="142"/>
    </location>
</feature>
<sequence length="326" mass="37940">MDLNRPIDFTSSPSPQVHSFMPDMPFFMLPVQDHQESEMVAEEDACLMQVHKKFLEMFWHQQTFEIYNTPVFKSHHQLPFSRIKKIMKSDRKVKMVSADTPIVFSKACELFILELTVRAWLQTEKCRRRTIQPFDIARAVRLDDHLDFLVDVAPLDQEHYNKEEGSEKESEQIESLTAESLNLPMMTNVGELFMTNPELSGPYMFAPSMSCAELENDPRSKVFYENTNKKDLKLKDRKGLQFSCPYIEARHELHILLEIVYGDLLYQHIGGRPALNWALSARKLVDCLQQWWEEDHALQVEHRSNPFGLSTTLGLFHPHVRATTEG</sequence>
<comment type="similarity">
    <text evidence="7">Belongs to the NFYC/HAP5 subunit family.</text>
</comment>
<dbReference type="EMBL" id="JAXUIC010000002">
    <property type="protein sequence ID" value="KAK4602056.1"/>
    <property type="molecule type" value="Genomic_DNA"/>
</dbReference>
<dbReference type="SUPFAM" id="SSF47113">
    <property type="entry name" value="Histone-fold"/>
    <property type="match status" value="1"/>
</dbReference>
<accession>A0AAN7G3P3</accession>
<dbReference type="PANTHER" id="PTHR10252">
    <property type="entry name" value="HISTONE-LIKE TRANSCRIPTION FACTOR CCAAT-RELATED"/>
    <property type="match status" value="1"/>
</dbReference>
<keyword evidence="4" id="KW-0804">Transcription</keyword>
<keyword evidence="3" id="KW-0238">DNA-binding</keyword>
<evidence type="ECO:0000256" key="3">
    <source>
        <dbReference type="ARBA" id="ARBA00023125"/>
    </source>
</evidence>
<dbReference type="InterPro" id="IPR009072">
    <property type="entry name" value="Histone-fold"/>
</dbReference>
<organism evidence="10 11">
    <name type="scientific">Quercus rubra</name>
    <name type="common">Northern red oak</name>
    <name type="synonym">Quercus borealis</name>
    <dbReference type="NCBI Taxonomy" id="3512"/>
    <lineage>
        <taxon>Eukaryota</taxon>
        <taxon>Viridiplantae</taxon>
        <taxon>Streptophyta</taxon>
        <taxon>Embryophyta</taxon>
        <taxon>Tracheophyta</taxon>
        <taxon>Spermatophyta</taxon>
        <taxon>Magnoliopsida</taxon>
        <taxon>eudicotyledons</taxon>
        <taxon>Gunneridae</taxon>
        <taxon>Pentapetalae</taxon>
        <taxon>rosids</taxon>
        <taxon>fabids</taxon>
        <taxon>Fagales</taxon>
        <taxon>Fagaceae</taxon>
        <taxon>Quercus</taxon>
    </lineage>
</organism>
<dbReference type="InterPro" id="IPR050568">
    <property type="entry name" value="Transcr_DNA_Rep_Reg"/>
</dbReference>
<proteinExistence type="inferred from homology"/>
<keyword evidence="5" id="KW-0539">Nucleus</keyword>
<evidence type="ECO:0000256" key="1">
    <source>
        <dbReference type="ARBA" id="ARBA00004123"/>
    </source>
</evidence>
<dbReference type="Gene3D" id="1.10.20.10">
    <property type="entry name" value="Histone, subunit A"/>
    <property type="match status" value="1"/>
</dbReference>
<dbReference type="Pfam" id="PF00125">
    <property type="entry name" value="Histone"/>
    <property type="match status" value="1"/>
</dbReference>